<name>A0A4Y3WSK6_9PSEU</name>
<keyword evidence="2" id="KW-0732">Signal</keyword>
<sequence length="182" mass="18276">MRRTTALLAAALLLTLSGCTGADPAPAAPAPPSAAPPSAAPGAPAPPVASLEIATSNAQDQVVTLRFDVVSLERDGADTRLALRIANLSDEFEYRPGADLSAGAISDFTLSGVSLIDLTTDLRHLVLTDTAGGCVCSDVGSTTVPAGSAVDVRASYPSPAADEVDIQLGELGIVPAIAVSDR</sequence>
<feature type="region of interest" description="Disordered" evidence="1">
    <location>
        <begin position="24"/>
        <end position="47"/>
    </location>
</feature>
<protein>
    <recommendedName>
        <fullName evidence="5">Lipoprotein</fullName>
    </recommendedName>
</protein>
<reference evidence="3 4" key="1">
    <citation type="submission" date="2019-06" db="EMBL/GenBank/DDBJ databases">
        <title>Whole genome shotgun sequence of Pseudonocardia hydrocarbonoxydans NBRC 14498.</title>
        <authorList>
            <person name="Hosoyama A."/>
            <person name="Uohara A."/>
            <person name="Ohji S."/>
            <person name="Ichikawa N."/>
        </authorList>
    </citation>
    <scope>NUCLEOTIDE SEQUENCE [LARGE SCALE GENOMIC DNA]</scope>
    <source>
        <strain evidence="3 4">NBRC 14498</strain>
    </source>
</reference>
<evidence type="ECO:0000313" key="4">
    <source>
        <dbReference type="Proteomes" id="UP000320338"/>
    </source>
</evidence>
<evidence type="ECO:0000256" key="1">
    <source>
        <dbReference type="SAM" id="MobiDB-lite"/>
    </source>
</evidence>
<feature type="signal peptide" evidence="2">
    <location>
        <begin position="1"/>
        <end position="22"/>
    </location>
</feature>
<keyword evidence="4" id="KW-1185">Reference proteome</keyword>
<evidence type="ECO:0000313" key="3">
    <source>
        <dbReference type="EMBL" id="GEC21825.1"/>
    </source>
</evidence>
<gene>
    <name evidence="3" type="ORF">PHY01_41080</name>
</gene>
<evidence type="ECO:0000256" key="2">
    <source>
        <dbReference type="SAM" id="SignalP"/>
    </source>
</evidence>
<dbReference type="RefSeq" id="WP_141280757.1">
    <property type="nucleotide sequence ID" value="NZ_BAAARZ010000006.1"/>
</dbReference>
<feature type="compositionally biased region" description="Pro residues" evidence="1">
    <location>
        <begin position="26"/>
        <end position="47"/>
    </location>
</feature>
<dbReference type="PROSITE" id="PS51257">
    <property type="entry name" value="PROKAR_LIPOPROTEIN"/>
    <property type="match status" value="1"/>
</dbReference>
<feature type="chain" id="PRO_5038590502" description="Lipoprotein" evidence="2">
    <location>
        <begin position="23"/>
        <end position="182"/>
    </location>
</feature>
<proteinExistence type="predicted"/>
<dbReference type="Proteomes" id="UP000320338">
    <property type="component" value="Unassembled WGS sequence"/>
</dbReference>
<comment type="caution">
    <text evidence="3">The sequence shown here is derived from an EMBL/GenBank/DDBJ whole genome shotgun (WGS) entry which is preliminary data.</text>
</comment>
<dbReference type="OrthoDB" id="3535217at2"/>
<accession>A0A4Y3WSK6</accession>
<organism evidence="3 4">
    <name type="scientific">Pseudonocardia hydrocarbonoxydans</name>
    <dbReference type="NCBI Taxonomy" id="76726"/>
    <lineage>
        <taxon>Bacteria</taxon>
        <taxon>Bacillati</taxon>
        <taxon>Actinomycetota</taxon>
        <taxon>Actinomycetes</taxon>
        <taxon>Pseudonocardiales</taxon>
        <taxon>Pseudonocardiaceae</taxon>
        <taxon>Pseudonocardia</taxon>
    </lineage>
</organism>
<dbReference type="AlphaFoldDB" id="A0A4Y3WSK6"/>
<dbReference type="EMBL" id="BJNG01000037">
    <property type="protein sequence ID" value="GEC21825.1"/>
    <property type="molecule type" value="Genomic_DNA"/>
</dbReference>
<evidence type="ECO:0008006" key="5">
    <source>
        <dbReference type="Google" id="ProtNLM"/>
    </source>
</evidence>